<name>A0A0R3WUE0_HYDTA</name>
<comment type="function">
    <text evidence="5">Involved in the post-translational conjugation of arginine to the N-terminal aspartate or glutamate of a protein. This arginylation is required for degradation of the protein via the ubiquitin pathway.</text>
</comment>
<evidence type="ECO:0000313" key="9">
    <source>
        <dbReference type="EMBL" id="VDM24764.1"/>
    </source>
</evidence>
<dbReference type="InterPro" id="IPR017137">
    <property type="entry name" value="Arg-tRNA-P_Trfase_1_euk"/>
</dbReference>
<protein>
    <recommendedName>
        <fullName evidence="5">Arginyl-tRNA--protein transferase 1</fullName>
        <shortName evidence="5">Arginyltransferase 1</shortName>
        <shortName evidence="5">R-transferase 1</shortName>
        <ecNumber evidence="5">2.3.2.8</ecNumber>
    </recommendedName>
    <alternativeName>
        <fullName evidence="5">Arginine-tRNA--protein transferase 1</fullName>
    </alternativeName>
</protein>
<evidence type="ECO:0000259" key="7">
    <source>
        <dbReference type="Pfam" id="PF04376"/>
    </source>
</evidence>
<comment type="catalytic activity">
    <reaction evidence="5">
        <text>an N-terminal L-alpha-aminoacyl-[protein] + L-arginyl-tRNA(Arg) = an N-terminal L-arginyl-L-aminoacyl-[protein] + tRNA(Arg) + H(+)</text>
        <dbReference type="Rhea" id="RHEA:10208"/>
        <dbReference type="Rhea" id="RHEA-COMP:9658"/>
        <dbReference type="Rhea" id="RHEA-COMP:9673"/>
        <dbReference type="Rhea" id="RHEA-COMP:10636"/>
        <dbReference type="Rhea" id="RHEA-COMP:10638"/>
        <dbReference type="ChEBI" id="CHEBI:15378"/>
        <dbReference type="ChEBI" id="CHEBI:78442"/>
        <dbReference type="ChEBI" id="CHEBI:78513"/>
        <dbReference type="ChEBI" id="CHEBI:78597"/>
        <dbReference type="ChEBI" id="CHEBI:83562"/>
        <dbReference type="EC" id="2.3.2.8"/>
    </reaction>
</comment>
<evidence type="ECO:0000256" key="1">
    <source>
        <dbReference type="ARBA" id="ARBA00009991"/>
    </source>
</evidence>
<dbReference type="Pfam" id="PF04376">
    <property type="entry name" value="ATE_N"/>
    <property type="match status" value="1"/>
</dbReference>
<evidence type="ECO:0000313" key="11">
    <source>
        <dbReference type="WBParaSite" id="TTAC_0000438001-mRNA-1"/>
    </source>
</evidence>
<dbReference type="EC" id="2.3.2.8" evidence="5"/>
<feature type="compositionally biased region" description="Polar residues" evidence="6">
    <location>
        <begin position="176"/>
        <end position="190"/>
    </location>
</feature>
<dbReference type="GO" id="GO:0004057">
    <property type="term" value="F:arginyl-tRNA--protein transferase activity"/>
    <property type="evidence" value="ECO:0007669"/>
    <property type="project" value="UniProtKB-EC"/>
</dbReference>
<evidence type="ECO:0000313" key="10">
    <source>
        <dbReference type="Proteomes" id="UP000274429"/>
    </source>
</evidence>
<evidence type="ECO:0000256" key="4">
    <source>
        <dbReference type="ARBA" id="ARBA00023315"/>
    </source>
</evidence>
<dbReference type="InterPro" id="IPR030700">
    <property type="entry name" value="N-end_Aminoacyl_Trfase"/>
</dbReference>
<evidence type="ECO:0000259" key="8">
    <source>
        <dbReference type="Pfam" id="PF04377"/>
    </source>
</evidence>
<dbReference type="PIRSF" id="PIRSF037207">
    <property type="entry name" value="ATE1_euk"/>
    <property type="match status" value="1"/>
</dbReference>
<accession>A0A0R3WUE0</accession>
<keyword evidence="3 5" id="KW-0833">Ubl conjugation pathway</keyword>
<keyword evidence="2 5" id="KW-0808">Transferase</keyword>
<reference evidence="9 10" key="2">
    <citation type="submission" date="2018-11" db="EMBL/GenBank/DDBJ databases">
        <authorList>
            <consortium name="Pathogen Informatics"/>
        </authorList>
    </citation>
    <scope>NUCLEOTIDE SEQUENCE [LARGE SCALE GENOMIC DNA]</scope>
</reference>
<reference evidence="11" key="1">
    <citation type="submission" date="2017-02" db="UniProtKB">
        <authorList>
            <consortium name="WormBaseParasite"/>
        </authorList>
    </citation>
    <scope>IDENTIFICATION</scope>
</reference>
<feature type="domain" description="N-end rule aminoacyl transferase C-terminal" evidence="8">
    <location>
        <begin position="255"/>
        <end position="405"/>
    </location>
</feature>
<evidence type="ECO:0000256" key="6">
    <source>
        <dbReference type="SAM" id="MobiDB-lite"/>
    </source>
</evidence>
<comment type="similarity">
    <text evidence="1 5">Belongs to the R-transferase family.</text>
</comment>
<keyword evidence="10" id="KW-1185">Reference proteome</keyword>
<organism evidence="11">
    <name type="scientific">Hydatigena taeniaeformis</name>
    <name type="common">Feline tapeworm</name>
    <name type="synonym">Taenia taeniaeformis</name>
    <dbReference type="NCBI Taxonomy" id="6205"/>
    <lineage>
        <taxon>Eukaryota</taxon>
        <taxon>Metazoa</taxon>
        <taxon>Spiralia</taxon>
        <taxon>Lophotrochozoa</taxon>
        <taxon>Platyhelminthes</taxon>
        <taxon>Cestoda</taxon>
        <taxon>Eucestoda</taxon>
        <taxon>Cyclophyllidea</taxon>
        <taxon>Taeniidae</taxon>
        <taxon>Hydatigera</taxon>
    </lineage>
</organism>
<dbReference type="InterPro" id="IPR016181">
    <property type="entry name" value="Acyl_CoA_acyltransferase"/>
</dbReference>
<dbReference type="InterPro" id="IPR007471">
    <property type="entry name" value="N-end_Aminoacyl_Trfase_N"/>
</dbReference>
<dbReference type="Proteomes" id="UP000274429">
    <property type="component" value="Unassembled WGS sequence"/>
</dbReference>
<sequence>MMNLSNPSISLITLEGEMMTDSCRYCDDVTLPKSKWYMSSRVLNVDDYRLLMDCGWRRHGNRIYKTMNEKTCCPVYTIRCDTEHFKISKSQKRVLNIVSNFLAKGEKPSCARKFQRACTASVISAEQSNTASPLSSKGGCHKDTGDDIKNRESAAITGPTDSDVSGCRNEEPTSGLPRSSQPKRWQANRESATNCEAFMQTCPQTRKDVLKKNKAKDIEDYLHEEGLRDDAVHTLDIRLYPCAPLSFELEATLDEEYKLYRNYQVSVHGASPASLSREAFNEFLVESTLASAHDAAAETAGAPQFGSYHQQYWLDGNTLIAVGVLDLVPGCLSSVYFFYHPDYAFLSLGTYSALREIAFVRHLHQKYASVVPSYADFTQYYMGYYVHSSPKMRYKAQFSPSYLACPETYVWVPMEKCKHLLDQCKYSRLAGEEAENASPTHSYSNTKILLPFCEALISALPKDGFVVEGDAIVTTLAEAEGVLSRREVQLVNEWIRLVNGTGTIHISCTI</sequence>
<dbReference type="EMBL" id="UYWX01004234">
    <property type="protein sequence ID" value="VDM24764.1"/>
    <property type="molecule type" value="Genomic_DNA"/>
</dbReference>
<gene>
    <name evidence="9" type="ORF">TTAC_LOCUS4365</name>
</gene>
<feature type="domain" description="N-end aminoacyl transferase N-terminal" evidence="7">
    <location>
        <begin position="22"/>
        <end position="93"/>
    </location>
</feature>
<dbReference type="SUPFAM" id="SSF55729">
    <property type="entry name" value="Acyl-CoA N-acyltransferases (Nat)"/>
    <property type="match status" value="1"/>
</dbReference>
<dbReference type="GO" id="GO:0005737">
    <property type="term" value="C:cytoplasm"/>
    <property type="evidence" value="ECO:0007669"/>
    <property type="project" value="TreeGrafter"/>
</dbReference>
<proteinExistence type="inferred from homology"/>
<dbReference type="PANTHER" id="PTHR21367:SF1">
    <property type="entry name" value="ARGINYL-TRNA--PROTEIN TRANSFERASE 1"/>
    <property type="match status" value="1"/>
</dbReference>
<feature type="region of interest" description="Disordered" evidence="6">
    <location>
        <begin position="129"/>
        <end position="190"/>
    </location>
</feature>
<evidence type="ECO:0000256" key="5">
    <source>
        <dbReference type="PIRNR" id="PIRNR037207"/>
    </source>
</evidence>
<dbReference type="AlphaFoldDB" id="A0A0R3WUE0"/>
<keyword evidence="4 5" id="KW-0012">Acyltransferase</keyword>
<dbReference type="PANTHER" id="PTHR21367">
    <property type="entry name" value="ARGININE-TRNA-PROTEIN TRANSFERASE 1"/>
    <property type="match status" value="1"/>
</dbReference>
<evidence type="ECO:0000256" key="2">
    <source>
        <dbReference type="ARBA" id="ARBA00022679"/>
    </source>
</evidence>
<dbReference type="OrthoDB" id="74183at2759"/>
<dbReference type="Pfam" id="PF04377">
    <property type="entry name" value="ATE_C"/>
    <property type="match status" value="1"/>
</dbReference>
<dbReference type="WBParaSite" id="TTAC_0000438001-mRNA-1">
    <property type="protein sequence ID" value="TTAC_0000438001-mRNA-1"/>
    <property type="gene ID" value="TTAC_0000438001"/>
</dbReference>
<evidence type="ECO:0000256" key="3">
    <source>
        <dbReference type="ARBA" id="ARBA00022786"/>
    </source>
</evidence>
<feature type="compositionally biased region" description="Basic and acidic residues" evidence="6">
    <location>
        <begin position="140"/>
        <end position="152"/>
    </location>
</feature>
<dbReference type="InterPro" id="IPR007472">
    <property type="entry name" value="N-end_Aminoacyl_Trfase_C"/>
</dbReference>